<keyword evidence="5" id="KW-1185">Reference proteome</keyword>
<dbReference type="InterPro" id="IPR015915">
    <property type="entry name" value="Kelch-typ_b-propeller"/>
</dbReference>
<dbReference type="Proteomes" id="UP000007879">
    <property type="component" value="Unassembled WGS sequence"/>
</dbReference>
<keyword evidence="1" id="KW-0880">Kelch repeat</keyword>
<dbReference type="Gene3D" id="2.120.10.80">
    <property type="entry name" value="Kelch-type beta propeller"/>
    <property type="match status" value="2"/>
</dbReference>
<dbReference type="PROSITE" id="PS50011">
    <property type="entry name" value="PROTEIN_KINASE_DOM"/>
    <property type="match status" value="1"/>
</dbReference>
<evidence type="ECO:0000256" key="2">
    <source>
        <dbReference type="SAM" id="MobiDB-lite"/>
    </source>
</evidence>
<accession>A0A1X7VAB5</accession>
<dbReference type="EnsemblMetazoa" id="Aqu2.1.37245_001">
    <property type="protein sequence ID" value="Aqu2.1.37245_001"/>
    <property type="gene ID" value="Aqu2.1.37245"/>
</dbReference>
<reference evidence="5" key="1">
    <citation type="journal article" date="2010" name="Nature">
        <title>The Amphimedon queenslandica genome and the evolution of animal complexity.</title>
        <authorList>
            <person name="Srivastava M."/>
            <person name="Simakov O."/>
            <person name="Chapman J."/>
            <person name="Fahey B."/>
            <person name="Gauthier M.E."/>
            <person name="Mitros T."/>
            <person name="Richards G.S."/>
            <person name="Conaco C."/>
            <person name="Dacre M."/>
            <person name="Hellsten U."/>
            <person name="Larroux C."/>
            <person name="Putnam N.H."/>
            <person name="Stanke M."/>
            <person name="Adamska M."/>
            <person name="Darling A."/>
            <person name="Degnan S.M."/>
            <person name="Oakley T.H."/>
            <person name="Plachetzki D.C."/>
            <person name="Zhai Y."/>
            <person name="Adamski M."/>
            <person name="Calcino A."/>
            <person name="Cummins S.F."/>
            <person name="Goodstein D.M."/>
            <person name="Harris C."/>
            <person name="Jackson D.J."/>
            <person name="Leys S.P."/>
            <person name="Shu S."/>
            <person name="Woodcroft B.J."/>
            <person name="Vervoort M."/>
            <person name="Kosik K.S."/>
            <person name="Manning G."/>
            <person name="Degnan B.M."/>
            <person name="Rokhsar D.S."/>
        </authorList>
    </citation>
    <scope>NUCLEOTIDE SEQUENCE [LARGE SCALE GENOMIC DNA]</scope>
</reference>
<feature type="domain" description="Protein kinase" evidence="3">
    <location>
        <begin position="20"/>
        <end position="287"/>
    </location>
</feature>
<dbReference type="InParanoid" id="A0A1X7VAB5"/>
<dbReference type="SUPFAM" id="SSF117281">
    <property type="entry name" value="Kelch motif"/>
    <property type="match status" value="1"/>
</dbReference>
<dbReference type="SUPFAM" id="SSF56112">
    <property type="entry name" value="Protein kinase-like (PK-like)"/>
    <property type="match status" value="1"/>
</dbReference>
<dbReference type="eggNOG" id="KOG4441">
    <property type="taxonomic scope" value="Eukaryota"/>
</dbReference>
<dbReference type="PANTHER" id="PTHR44329">
    <property type="entry name" value="SERINE/THREONINE-PROTEIN KINASE TNNI3K-RELATED"/>
    <property type="match status" value="1"/>
</dbReference>
<evidence type="ECO:0000256" key="1">
    <source>
        <dbReference type="ARBA" id="ARBA00022441"/>
    </source>
</evidence>
<evidence type="ECO:0000259" key="3">
    <source>
        <dbReference type="PROSITE" id="PS50011"/>
    </source>
</evidence>
<reference evidence="4" key="2">
    <citation type="submission" date="2017-05" db="UniProtKB">
        <authorList>
            <consortium name="EnsemblMetazoa"/>
        </authorList>
    </citation>
    <scope>IDENTIFICATION</scope>
</reference>
<dbReference type="STRING" id="400682.A0A1X7VAB5"/>
<dbReference type="GO" id="GO:0004674">
    <property type="term" value="F:protein serine/threonine kinase activity"/>
    <property type="evidence" value="ECO:0007669"/>
    <property type="project" value="TreeGrafter"/>
</dbReference>
<dbReference type="InterPro" id="IPR006652">
    <property type="entry name" value="Kelch_1"/>
</dbReference>
<gene>
    <name evidence="4" type="primary">105312038</name>
</gene>
<evidence type="ECO:0000313" key="5">
    <source>
        <dbReference type="Proteomes" id="UP000007879"/>
    </source>
</evidence>
<dbReference type="InterPro" id="IPR051681">
    <property type="entry name" value="Ser/Thr_Kinases-Pseudokinases"/>
</dbReference>
<dbReference type="Pfam" id="PF07714">
    <property type="entry name" value="PK_Tyr_Ser-Thr"/>
    <property type="match status" value="1"/>
</dbReference>
<dbReference type="AlphaFoldDB" id="A0A1X7VAB5"/>
<dbReference type="Gene3D" id="1.10.510.10">
    <property type="entry name" value="Transferase(Phosphotransferase) domain 1"/>
    <property type="match status" value="1"/>
</dbReference>
<dbReference type="SMART" id="SM00612">
    <property type="entry name" value="Kelch"/>
    <property type="match status" value="3"/>
</dbReference>
<dbReference type="Pfam" id="PF24681">
    <property type="entry name" value="Kelch_KLHDC2_KLHL20_DRC7"/>
    <property type="match status" value="1"/>
</dbReference>
<evidence type="ECO:0000313" key="4">
    <source>
        <dbReference type="EnsemblMetazoa" id="Aqu2.1.37245_001"/>
    </source>
</evidence>
<feature type="region of interest" description="Disordered" evidence="2">
    <location>
        <begin position="373"/>
        <end position="399"/>
    </location>
</feature>
<dbReference type="InterPro" id="IPR000719">
    <property type="entry name" value="Prot_kinase_dom"/>
</dbReference>
<dbReference type="InterPro" id="IPR011009">
    <property type="entry name" value="Kinase-like_dom_sf"/>
</dbReference>
<dbReference type="GO" id="GO:0005524">
    <property type="term" value="F:ATP binding"/>
    <property type="evidence" value="ECO:0007669"/>
    <property type="project" value="InterPro"/>
</dbReference>
<dbReference type="EnsemblMetazoa" id="XM_011404358.2">
    <property type="protein sequence ID" value="XP_011402660.2"/>
    <property type="gene ID" value="LOC105312038"/>
</dbReference>
<dbReference type="OrthoDB" id="5962695at2759"/>
<dbReference type="InterPro" id="IPR001245">
    <property type="entry name" value="Ser-Thr/Tyr_kinase_cat_dom"/>
</dbReference>
<dbReference type="KEGG" id="aqu:105312038"/>
<dbReference type="eggNOG" id="KOG1187">
    <property type="taxonomic scope" value="Eukaryota"/>
</dbReference>
<protein>
    <recommendedName>
        <fullName evidence="3">Protein kinase domain-containing protein</fullName>
    </recommendedName>
</protein>
<proteinExistence type="predicted"/>
<name>A0A1X7VAB5_AMPQE</name>
<organism evidence="4">
    <name type="scientific">Amphimedon queenslandica</name>
    <name type="common">Sponge</name>
    <dbReference type="NCBI Taxonomy" id="400682"/>
    <lineage>
        <taxon>Eukaryota</taxon>
        <taxon>Metazoa</taxon>
        <taxon>Porifera</taxon>
        <taxon>Demospongiae</taxon>
        <taxon>Heteroscleromorpha</taxon>
        <taxon>Haplosclerida</taxon>
        <taxon>Niphatidae</taxon>
        <taxon>Amphimedon</taxon>
    </lineage>
</organism>
<sequence>MEVQKRLKASIGPYLLEDAVEIGEAIEKGAYSSTVRVRWQGTEYRGNKLHDVHLRLEKKKGGEELLGRLRRHCELVFSLNHPNLVQHIGVALSTQDGPAPILITPSLPTNLANIISANTRLPPAVSHSILRDVSQGLAYLHNRPKAPVPHGSLSANNVLLTRGLEAKLSNLGVAAILESGSGGGSKGAAIIAHTKTPEQTCYAPPPEEQPLTMAGDVFSFGVLVLHILSGKYPIPTGEGKKEIERRGMYISQIPEKNNLLPLVKECLQNDPAQRPLALTLVERLTRFSSEQPLPFQTSLELLITMERREGELVTMVSQLRAGQEEVEGFGRRLSTYDEQLATIKEQMKKMEEELVGGLEGKTPQAAAVNSLLQPPLELTTSNRSGKNDKESSSGSPILKPTQSVFHWKRASPAPVGMHSASAIVLEGKLYIGGGMTKDLQSDRILYEYDISGMVHKWTALPTCPIAYFSMGVVNKTLVLVGGLEIMTRKTSNKLFMWDKERQEWCNTLPSMNVSRQNPCVASHNLSLIVAGGYRNKQVLADVEVFDQATFQWISFPPLLVPTSCASCCVVRDILYILGGSLYGEGGASNVVQTIPLTGDPSSVGWSLVQNAPLTKSYAVPSSNFLLAVGGAMAGSNTPTRSVYVYFPEMSRWSFLCEMPTAHAKCIAAVLSAGRMIVIGGNEEHAMKVECGTTVELLSV</sequence>